<organism evidence="1 2">
    <name type="scientific">Melia azedarach</name>
    <name type="common">Chinaberry tree</name>
    <dbReference type="NCBI Taxonomy" id="155640"/>
    <lineage>
        <taxon>Eukaryota</taxon>
        <taxon>Viridiplantae</taxon>
        <taxon>Streptophyta</taxon>
        <taxon>Embryophyta</taxon>
        <taxon>Tracheophyta</taxon>
        <taxon>Spermatophyta</taxon>
        <taxon>Magnoliopsida</taxon>
        <taxon>eudicotyledons</taxon>
        <taxon>Gunneridae</taxon>
        <taxon>Pentapetalae</taxon>
        <taxon>rosids</taxon>
        <taxon>malvids</taxon>
        <taxon>Sapindales</taxon>
        <taxon>Meliaceae</taxon>
        <taxon>Melia</taxon>
    </lineage>
</organism>
<sequence>MNTIESSIRSTLTYYEDAREMWMVLKGRFCVVNGTRIYQLKSSLADCKQGKTESVASYFGRISKIWDDLATYVKLPTCSCDECSCGGCTCGLAAQYQKLLREDRLHWFLVGVDGVYASARSQLLNQDPLPSLDRAYQVLTQEENLRGGEFQGNREDRDTMMAMKVQSDGRGKSKVIDNFDKFCVHCNRKGHDESSCFQLHGFPDWWGDRPRGGRGLGRGGRGGGRGSTSGGRGRGGSTFGGGWKTDQPPVRAHKTTNGTSNQTGGTQRQPRTSEQAGLANITPEQWQNILDLLNLPKPKDRLNGPRDEAVDWSG</sequence>
<evidence type="ECO:0000313" key="2">
    <source>
        <dbReference type="Proteomes" id="UP001164539"/>
    </source>
</evidence>
<keyword evidence="2" id="KW-1185">Reference proteome</keyword>
<dbReference type="EMBL" id="CM051399">
    <property type="protein sequence ID" value="KAJ4717147.1"/>
    <property type="molecule type" value="Genomic_DNA"/>
</dbReference>
<accession>A0ACC1Y1S2</accession>
<dbReference type="Proteomes" id="UP001164539">
    <property type="component" value="Chromosome 6"/>
</dbReference>
<protein>
    <submittedName>
        <fullName evidence="1">Retrovirus-related Pol polyprotein from transposon TNT 1-94</fullName>
    </submittedName>
</protein>
<reference evidence="1 2" key="1">
    <citation type="journal article" date="2023" name="Science">
        <title>Complex scaffold remodeling in plant triterpene biosynthesis.</title>
        <authorList>
            <person name="De La Pena R."/>
            <person name="Hodgson H."/>
            <person name="Liu J.C."/>
            <person name="Stephenson M.J."/>
            <person name="Martin A.C."/>
            <person name="Owen C."/>
            <person name="Harkess A."/>
            <person name="Leebens-Mack J."/>
            <person name="Jimenez L.E."/>
            <person name="Osbourn A."/>
            <person name="Sattely E.S."/>
        </authorList>
    </citation>
    <scope>NUCLEOTIDE SEQUENCE [LARGE SCALE GENOMIC DNA]</scope>
    <source>
        <strain evidence="2">cv. JPN11</strain>
        <tissue evidence="1">Leaf</tissue>
    </source>
</reference>
<gene>
    <name evidence="1" type="ORF">OWV82_012072</name>
</gene>
<proteinExistence type="predicted"/>
<name>A0ACC1Y1S2_MELAZ</name>
<evidence type="ECO:0000313" key="1">
    <source>
        <dbReference type="EMBL" id="KAJ4717147.1"/>
    </source>
</evidence>
<comment type="caution">
    <text evidence="1">The sequence shown here is derived from an EMBL/GenBank/DDBJ whole genome shotgun (WGS) entry which is preliminary data.</text>
</comment>